<reference evidence="3" key="1">
    <citation type="journal article" date="2008" name="Nat. Genet.">
        <title>The Pristionchus pacificus genome provides a unique perspective on nematode lifestyle and parasitism.</title>
        <authorList>
            <person name="Dieterich C."/>
            <person name="Clifton S.W."/>
            <person name="Schuster L.N."/>
            <person name="Chinwalla A."/>
            <person name="Delehaunty K."/>
            <person name="Dinkelacker I."/>
            <person name="Fulton L."/>
            <person name="Fulton R."/>
            <person name="Godfrey J."/>
            <person name="Minx P."/>
            <person name="Mitreva M."/>
            <person name="Roeseler W."/>
            <person name="Tian H."/>
            <person name="Witte H."/>
            <person name="Yang S.P."/>
            <person name="Wilson R.K."/>
            <person name="Sommer R.J."/>
        </authorList>
    </citation>
    <scope>NUCLEOTIDE SEQUENCE [LARGE SCALE GENOMIC DNA]</scope>
    <source>
        <strain evidence="3">PS312</strain>
    </source>
</reference>
<evidence type="ECO:0000313" key="3">
    <source>
        <dbReference type="Proteomes" id="UP000005239"/>
    </source>
</evidence>
<feature type="compositionally biased region" description="Polar residues" evidence="1">
    <location>
        <begin position="18"/>
        <end position="43"/>
    </location>
</feature>
<keyword evidence="3" id="KW-1185">Reference proteome</keyword>
<accession>A0A2A6CU92</accession>
<proteinExistence type="predicted"/>
<feature type="compositionally biased region" description="Basic and acidic residues" evidence="1">
    <location>
        <begin position="46"/>
        <end position="70"/>
    </location>
</feature>
<evidence type="ECO:0000313" key="2">
    <source>
        <dbReference type="EnsemblMetazoa" id="PPA45305.1"/>
    </source>
</evidence>
<protein>
    <submittedName>
        <fullName evidence="2">Uncharacterized protein</fullName>
    </submittedName>
</protein>
<sequence>MPKCNNGNIAEKKKETRQSSIRQMRSYSTFTSHHSGGTDNSNVGRMRTDAGEDGKSTNSIHIDRGRGDEP</sequence>
<evidence type="ECO:0000256" key="1">
    <source>
        <dbReference type="SAM" id="MobiDB-lite"/>
    </source>
</evidence>
<dbReference type="AlphaFoldDB" id="A0A2A6CU92"/>
<dbReference type="Proteomes" id="UP000005239">
    <property type="component" value="Unassembled WGS sequence"/>
</dbReference>
<gene>
    <name evidence="2" type="primary">WBGene00283674</name>
</gene>
<dbReference type="EnsemblMetazoa" id="PPA45305.1">
    <property type="protein sequence ID" value="PPA45305.1"/>
    <property type="gene ID" value="WBGene00283674"/>
</dbReference>
<name>A0A2A6CU92_PRIPA</name>
<reference evidence="2" key="2">
    <citation type="submission" date="2022-06" db="UniProtKB">
        <authorList>
            <consortium name="EnsemblMetazoa"/>
        </authorList>
    </citation>
    <scope>IDENTIFICATION</scope>
    <source>
        <strain evidence="2">PS312</strain>
    </source>
</reference>
<accession>A0A8R1V149</accession>
<feature type="region of interest" description="Disordered" evidence="1">
    <location>
        <begin position="1"/>
        <end position="70"/>
    </location>
</feature>
<organism evidence="2 3">
    <name type="scientific">Pristionchus pacificus</name>
    <name type="common">Parasitic nematode worm</name>
    <dbReference type="NCBI Taxonomy" id="54126"/>
    <lineage>
        <taxon>Eukaryota</taxon>
        <taxon>Metazoa</taxon>
        <taxon>Ecdysozoa</taxon>
        <taxon>Nematoda</taxon>
        <taxon>Chromadorea</taxon>
        <taxon>Rhabditida</taxon>
        <taxon>Rhabditina</taxon>
        <taxon>Diplogasteromorpha</taxon>
        <taxon>Diplogasteroidea</taxon>
        <taxon>Neodiplogasteridae</taxon>
        <taxon>Pristionchus</taxon>
    </lineage>
</organism>